<evidence type="ECO:0000256" key="6">
    <source>
        <dbReference type="PIRNR" id="PIRNR005651"/>
    </source>
</evidence>
<accession>A0A1L8CN38</accession>
<dbReference type="Proteomes" id="UP000231632">
    <property type="component" value="Unassembled WGS sequence"/>
</dbReference>
<evidence type="ECO:0000256" key="3">
    <source>
        <dbReference type="ARBA" id="ARBA00022692"/>
    </source>
</evidence>
<dbReference type="Pfam" id="PF01145">
    <property type="entry name" value="Band_7"/>
    <property type="match status" value="1"/>
</dbReference>
<dbReference type="InterPro" id="IPR010200">
    <property type="entry name" value="HflC"/>
</dbReference>
<dbReference type="SMART" id="SM00244">
    <property type="entry name" value="PHB"/>
    <property type="match status" value="1"/>
</dbReference>
<keyword evidence="3" id="KW-0812">Transmembrane</keyword>
<keyword evidence="8" id="KW-0645">Protease</keyword>
<gene>
    <name evidence="8" type="ORF">MMIC_P1295</name>
</gene>
<dbReference type="GO" id="GO:0008233">
    <property type="term" value="F:peptidase activity"/>
    <property type="evidence" value="ECO:0007669"/>
    <property type="project" value="UniProtKB-KW"/>
</dbReference>
<evidence type="ECO:0000259" key="7">
    <source>
        <dbReference type="SMART" id="SM00244"/>
    </source>
</evidence>
<dbReference type="PIRSF" id="PIRSF005651">
    <property type="entry name" value="HflC"/>
    <property type="match status" value="1"/>
</dbReference>
<comment type="similarity">
    <text evidence="2 6">Belongs to the band 7/mec-2 family. HflC subfamily.</text>
</comment>
<dbReference type="EMBL" id="BDFD01000009">
    <property type="protein sequence ID" value="GAV20330.1"/>
    <property type="molecule type" value="Genomic_DNA"/>
</dbReference>
<evidence type="ECO:0000256" key="1">
    <source>
        <dbReference type="ARBA" id="ARBA00004167"/>
    </source>
</evidence>
<keyword evidence="9" id="KW-1185">Reference proteome</keyword>
<evidence type="ECO:0000256" key="4">
    <source>
        <dbReference type="ARBA" id="ARBA00022989"/>
    </source>
</evidence>
<name>A0A1L8CN38_9PROT</name>
<evidence type="ECO:0000313" key="8">
    <source>
        <dbReference type="EMBL" id="GAV20330.1"/>
    </source>
</evidence>
<dbReference type="NCBIfam" id="TIGR01932">
    <property type="entry name" value="hflC"/>
    <property type="match status" value="1"/>
</dbReference>
<dbReference type="Gene3D" id="3.30.479.30">
    <property type="entry name" value="Band 7 domain"/>
    <property type="match status" value="1"/>
</dbReference>
<dbReference type="STRING" id="1921010.MMIC_P1295"/>
<dbReference type="PANTHER" id="PTHR42911:SF1">
    <property type="entry name" value="MODULATOR OF FTSH PROTEASE HFLC"/>
    <property type="match status" value="1"/>
</dbReference>
<sequence length="290" mass="33190">MSPKQTMMAVVAVILASIIGMSAFVVDQREQTLVLQFGNPKDVVKEAGLHFKWPWQSVERFDGRLLESDVPPNEVITKDKKSILVDNYARWRITDPLKVYQVARTQNGVAARMDDVVRGKVREVLGQHTLHEIVSGGDKANLRVELMQTIRDRADEGVKDYGITVVDVRIKRADLPQENSEAVFQRMKAERNRIAKEYRSEGEEAAKEIRATAEKTQKTILAEAYKQSEILRGKADALTTAIYARAYNKDRQFYAFTRSLEAYRESIDVNTRLVISPDSEFFNFFQQSRR</sequence>
<dbReference type="RefSeq" id="WP_072659649.1">
    <property type="nucleotide sequence ID" value="NZ_BDFD01000009.1"/>
</dbReference>
<reference evidence="8 9" key="1">
    <citation type="journal article" date="2017" name="Arch. Microbiol.">
        <title>Mariprofundus micogutta sp. nov., a novel iron-oxidizing zetaproteobacterium isolated from a deep-sea hydrothermal field at the Bayonnaise knoll of the Izu-Ogasawara arc, and a description of Mariprofundales ord. nov. and Zetaproteobacteria classis nov.</title>
        <authorList>
            <person name="Makita H."/>
            <person name="Tanaka E."/>
            <person name="Mitsunobu S."/>
            <person name="Miyazaki M."/>
            <person name="Nunoura T."/>
            <person name="Uematsu K."/>
            <person name="Takaki Y."/>
            <person name="Nishi S."/>
            <person name="Shimamura S."/>
            <person name="Takai K."/>
        </authorList>
    </citation>
    <scope>NUCLEOTIDE SEQUENCE [LARGE SCALE GENOMIC DNA]</scope>
    <source>
        <strain evidence="8 9">ET2</strain>
    </source>
</reference>
<dbReference type="OrthoDB" id="9812991at2"/>
<keyword evidence="5" id="KW-0472">Membrane</keyword>
<dbReference type="GO" id="GO:0006508">
    <property type="term" value="P:proteolysis"/>
    <property type="evidence" value="ECO:0007669"/>
    <property type="project" value="UniProtKB-KW"/>
</dbReference>
<comment type="subcellular location">
    <subcellularLocation>
        <location evidence="1">Membrane</location>
        <topology evidence="1">Single-pass membrane protein</topology>
    </subcellularLocation>
</comment>
<dbReference type="SUPFAM" id="SSF117892">
    <property type="entry name" value="Band 7/SPFH domain"/>
    <property type="match status" value="1"/>
</dbReference>
<feature type="domain" description="Band 7" evidence="7">
    <location>
        <begin position="21"/>
        <end position="187"/>
    </location>
</feature>
<dbReference type="GO" id="GO:0016020">
    <property type="term" value="C:membrane"/>
    <property type="evidence" value="ECO:0007669"/>
    <property type="project" value="UniProtKB-SubCell"/>
</dbReference>
<comment type="function">
    <text evidence="6">HflC and HflK could regulate a protease.</text>
</comment>
<evidence type="ECO:0000256" key="2">
    <source>
        <dbReference type="ARBA" id="ARBA00007862"/>
    </source>
</evidence>
<dbReference type="PANTHER" id="PTHR42911">
    <property type="entry name" value="MODULATOR OF FTSH PROTEASE HFLC"/>
    <property type="match status" value="1"/>
</dbReference>
<evidence type="ECO:0000313" key="9">
    <source>
        <dbReference type="Proteomes" id="UP000231632"/>
    </source>
</evidence>
<dbReference type="InterPro" id="IPR001107">
    <property type="entry name" value="Band_7"/>
</dbReference>
<protein>
    <recommendedName>
        <fullName evidence="6">Protein HflC</fullName>
    </recommendedName>
</protein>
<dbReference type="CDD" id="cd03405">
    <property type="entry name" value="SPFH_HflC"/>
    <property type="match status" value="1"/>
</dbReference>
<organism evidence="8 9">
    <name type="scientific">Mariprofundus micogutta</name>
    <dbReference type="NCBI Taxonomy" id="1921010"/>
    <lineage>
        <taxon>Bacteria</taxon>
        <taxon>Pseudomonadati</taxon>
        <taxon>Pseudomonadota</taxon>
        <taxon>Candidatius Mariprofundia</taxon>
        <taxon>Mariprofundales</taxon>
        <taxon>Mariprofundaceae</taxon>
        <taxon>Mariprofundus</taxon>
    </lineage>
</organism>
<dbReference type="InterPro" id="IPR036013">
    <property type="entry name" value="Band_7/SPFH_dom_sf"/>
</dbReference>
<dbReference type="AlphaFoldDB" id="A0A1L8CN38"/>
<proteinExistence type="inferred from homology"/>
<keyword evidence="4" id="KW-1133">Transmembrane helix</keyword>
<keyword evidence="8" id="KW-0378">Hydrolase</keyword>
<evidence type="ECO:0000256" key="5">
    <source>
        <dbReference type="ARBA" id="ARBA00023136"/>
    </source>
</evidence>
<comment type="caution">
    <text evidence="8">The sequence shown here is derived from an EMBL/GenBank/DDBJ whole genome shotgun (WGS) entry which is preliminary data.</text>
</comment>